<dbReference type="OrthoDB" id="6553907at2"/>
<keyword evidence="5 7" id="KW-1133">Transmembrane helix</keyword>
<gene>
    <name evidence="8" type="primary">fliR</name>
    <name evidence="8" type="ORF">BUCIKOCA2762_054</name>
</gene>
<dbReference type="AlphaFoldDB" id="A0A451D5D7"/>
<feature type="transmembrane region" description="Helical" evidence="7">
    <location>
        <begin position="46"/>
        <end position="65"/>
    </location>
</feature>
<evidence type="ECO:0000256" key="4">
    <source>
        <dbReference type="ARBA" id="ARBA00022692"/>
    </source>
</evidence>
<dbReference type="EMBL" id="LR217707">
    <property type="protein sequence ID" value="VFP80975.1"/>
    <property type="molecule type" value="Genomic_DNA"/>
</dbReference>
<comment type="subcellular location">
    <subcellularLocation>
        <location evidence="1">Cell membrane</location>
        <topology evidence="1">Multi-pass membrane protein</topology>
    </subcellularLocation>
</comment>
<dbReference type="GO" id="GO:0005886">
    <property type="term" value="C:plasma membrane"/>
    <property type="evidence" value="ECO:0007669"/>
    <property type="project" value="UniProtKB-SubCell"/>
</dbReference>
<evidence type="ECO:0000313" key="9">
    <source>
        <dbReference type="Proteomes" id="UP000294380"/>
    </source>
</evidence>
<comment type="similarity">
    <text evidence="2">Belongs to the FliR/MopE/SpaR family.</text>
</comment>
<name>A0A451D5D7_9GAMM</name>
<evidence type="ECO:0000256" key="6">
    <source>
        <dbReference type="ARBA" id="ARBA00023136"/>
    </source>
</evidence>
<evidence type="ECO:0000256" key="7">
    <source>
        <dbReference type="SAM" id="Phobius"/>
    </source>
</evidence>
<keyword evidence="6 7" id="KW-0472">Membrane</keyword>
<proteinExistence type="inferred from homology"/>
<evidence type="ECO:0000256" key="1">
    <source>
        <dbReference type="ARBA" id="ARBA00004651"/>
    </source>
</evidence>
<feature type="transmembrane region" description="Helical" evidence="7">
    <location>
        <begin position="185"/>
        <end position="208"/>
    </location>
</feature>
<dbReference type="InterPro" id="IPR002010">
    <property type="entry name" value="T3SS_IM_R"/>
</dbReference>
<evidence type="ECO:0000256" key="2">
    <source>
        <dbReference type="ARBA" id="ARBA00009772"/>
    </source>
</evidence>
<evidence type="ECO:0000256" key="3">
    <source>
        <dbReference type="ARBA" id="ARBA00022475"/>
    </source>
</evidence>
<evidence type="ECO:0000313" key="8">
    <source>
        <dbReference type="EMBL" id="VFP80975.1"/>
    </source>
</evidence>
<dbReference type="GO" id="GO:0006605">
    <property type="term" value="P:protein targeting"/>
    <property type="evidence" value="ECO:0007669"/>
    <property type="project" value="InterPro"/>
</dbReference>
<keyword evidence="8" id="KW-0969">Cilium</keyword>
<feature type="transmembrane region" description="Helical" evidence="7">
    <location>
        <begin position="214"/>
        <end position="234"/>
    </location>
</feature>
<evidence type="ECO:0000256" key="5">
    <source>
        <dbReference type="ARBA" id="ARBA00022989"/>
    </source>
</evidence>
<dbReference type="Pfam" id="PF01311">
    <property type="entry name" value="Bac_export_1"/>
    <property type="match status" value="1"/>
</dbReference>
<dbReference type="PANTHER" id="PTHR30065:SF8">
    <property type="entry name" value="FLAGELLAR BIOSYNTHETIC PROTEIN FLIR"/>
    <property type="match status" value="1"/>
</dbReference>
<protein>
    <submittedName>
        <fullName evidence="8">Flagellar biosynthetic protein FliR</fullName>
    </submittedName>
</protein>
<feature type="transmembrane region" description="Helical" evidence="7">
    <location>
        <begin position="121"/>
        <end position="141"/>
    </location>
</feature>
<dbReference type="PANTHER" id="PTHR30065">
    <property type="entry name" value="FLAGELLAR BIOSYNTHETIC PROTEIN FLIR"/>
    <property type="match status" value="1"/>
</dbReference>
<keyword evidence="8" id="KW-0282">Flagellum</keyword>
<keyword evidence="4 7" id="KW-0812">Transmembrane</keyword>
<organism evidence="8 9">
    <name type="scientific">Buchnera aphidicola</name>
    <name type="common">Cinara kochiana kochiana</name>
    <dbReference type="NCBI Taxonomy" id="2518976"/>
    <lineage>
        <taxon>Bacteria</taxon>
        <taxon>Pseudomonadati</taxon>
        <taxon>Pseudomonadota</taxon>
        <taxon>Gammaproteobacteria</taxon>
        <taxon>Enterobacterales</taxon>
        <taxon>Erwiniaceae</taxon>
        <taxon>Buchnera</taxon>
    </lineage>
</organism>
<keyword evidence="8" id="KW-0966">Cell projection</keyword>
<keyword evidence="3" id="KW-1003">Cell membrane</keyword>
<feature type="transmembrane region" description="Helical" evidence="7">
    <location>
        <begin position="6"/>
        <end position="26"/>
    </location>
</feature>
<feature type="transmembrane region" description="Helical" evidence="7">
    <location>
        <begin position="71"/>
        <end position="100"/>
    </location>
</feature>
<sequence length="263" mass="30849">MMNNLLYKYIFGMNGKIILIMSRIFATLICSKIFSHINYDLSIKFFLVYLISRLLEPFIFGYHINHYDIEFFIILCNQILIGMVIGLLFQCLFSSIILAGEVLSAQIGLSFSTFFDLGHKIYSLVLSHLLNIFFLFVFFIYNGHLKLIILLIKSFYIFPLYNVPIHKNTFLSIINFSSLIFLNGVYCVLPLLFFFLILFIACVLLNRLVPNTSLFSSFPIIIFVVGMILLKYFVCQFYGLSKTLLDYLFYYLKMYIFKLFNYS</sequence>
<accession>A0A451D5D7</accession>
<reference evidence="8 9" key="1">
    <citation type="submission" date="2019-02" db="EMBL/GenBank/DDBJ databases">
        <authorList>
            <person name="Manzano-Marin A."/>
            <person name="Manzano-Marin A."/>
        </authorList>
    </citation>
    <scope>NUCLEOTIDE SEQUENCE [LARGE SCALE GENOMIC DNA]</scope>
    <source>
        <strain evidence="8 9">BuCikochiana</strain>
    </source>
</reference>
<dbReference type="Proteomes" id="UP000294380">
    <property type="component" value="Chromosome"/>
</dbReference>
<feature type="transmembrane region" description="Helical" evidence="7">
    <location>
        <begin position="147"/>
        <end position="164"/>
    </location>
</feature>